<dbReference type="Proteomes" id="UP000542776">
    <property type="component" value="Unassembled WGS sequence"/>
</dbReference>
<keyword evidence="3" id="KW-0804">Transcription</keyword>
<dbReference type="GO" id="GO:0003700">
    <property type="term" value="F:DNA-binding transcription factor activity"/>
    <property type="evidence" value="ECO:0007669"/>
    <property type="project" value="InterPro"/>
</dbReference>
<proteinExistence type="predicted"/>
<gene>
    <name evidence="6" type="ORF">GGR04_003408</name>
</gene>
<evidence type="ECO:0000256" key="1">
    <source>
        <dbReference type="ARBA" id="ARBA00023015"/>
    </source>
</evidence>
<reference evidence="6 7" key="1">
    <citation type="submission" date="2020-08" db="EMBL/GenBank/DDBJ databases">
        <title>Genomic Encyclopedia of Type Strains, Phase IV (KMG-IV): sequencing the most valuable type-strain genomes for metagenomic binning, comparative biology and taxonomic classification.</title>
        <authorList>
            <person name="Goeker M."/>
        </authorList>
    </citation>
    <scope>NUCLEOTIDE SEQUENCE [LARGE SCALE GENOMIC DNA]</scope>
    <source>
        <strain evidence="6 7">DSM 102238</strain>
    </source>
</reference>
<protein>
    <submittedName>
        <fullName evidence="6">DNA-binding GntR family transcriptional regulator</fullName>
    </submittedName>
</protein>
<keyword evidence="2 6" id="KW-0238">DNA-binding</keyword>
<dbReference type="InterPro" id="IPR008920">
    <property type="entry name" value="TF_FadR/GntR_C"/>
</dbReference>
<name>A0A7W6ML71_9HYPH</name>
<dbReference type="AlphaFoldDB" id="A0A7W6ML71"/>
<feature type="domain" description="HTH gntR-type" evidence="5">
    <location>
        <begin position="21"/>
        <end position="88"/>
    </location>
</feature>
<dbReference type="PANTHER" id="PTHR43537">
    <property type="entry name" value="TRANSCRIPTIONAL REGULATOR, GNTR FAMILY"/>
    <property type="match status" value="1"/>
</dbReference>
<dbReference type="SUPFAM" id="SSF48008">
    <property type="entry name" value="GntR ligand-binding domain-like"/>
    <property type="match status" value="1"/>
</dbReference>
<dbReference type="GO" id="GO:0003677">
    <property type="term" value="F:DNA binding"/>
    <property type="evidence" value="ECO:0007669"/>
    <property type="project" value="UniProtKB-KW"/>
</dbReference>
<evidence type="ECO:0000256" key="2">
    <source>
        <dbReference type="ARBA" id="ARBA00023125"/>
    </source>
</evidence>
<evidence type="ECO:0000259" key="5">
    <source>
        <dbReference type="PROSITE" id="PS50949"/>
    </source>
</evidence>
<evidence type="ECO:0000313" key="6">
    <source>
        <dbReference type="EMBL" id="MBB3999538.1"/>
    </source>
</evidence>
<dbReference type="Gene3D" id="1.20.120.530">
    <property type="entry name" value="GntR ligand-binding domain-like"/>
    <property type="match status" value="1"/>
</dbReference>
<dbReference type="InterPro" id="IPR000524">
    <property type="entry name" value="Tscrpt_reg_HTH_GntR"/>
</dbReference>
<feature type="region of interest" description="Disordered" evidence="4">
    <location>
        <begin position="1"/>
        <end position="20"/>
    </location>
</feature>
<evidence type="ECO:0000256" key="4">
    <source>
        <dbReference type="SAM" id="MobiDB-lite"/>
    </source>
</evidence>
<dbReference type="InterPro" id="IPR036388">
    <property type="entry name" value="WH-like_DNA-bd_sf"/>
</dbReference>
<dbReference type="PANTHER" id="PTHR43537:SF5">
    <property type="entry name" value="UXU OPERON TRANSCRIPTIONAL REGULATOR"/>
    <property type="match status" value="1"/>
</dbReference>
<dbReference type="InterPro" id="IPR036390">
    <property type="entry name" value="WH_DNA-bd_sf"/>
</dbReference>
<dbReference type="SUPFAM" id="SSF46785">
    <property type="entry name" value="Winged helix' DNA-binding domain"/>
    <property type="match status" value="1"/>
</dbReference>
<dbReference type="RefSeq" id="WP_183201084.1">
    <property type="nucleotide sequence ID" value="NZ_JACIEK010000010.1"/>
</dbReference>
<dbReference type="Pfam" id="PF00392">
    <property type="entry name" value="GntR"/>
    <property type="match status" value="1"/>
</dbReference>
<sequence length="253" mass="28551">MSPERLALRSSPDTESEALTPAASSRIYDRLLADMLAGRIPAGARLKVSELAARYGTSTNPVREALQQLRGEGFVVIEPNRGARVRPIDEGFVRDMYEINALIEPYLVRWFSDYATDAEIGRMEEIQDEIEALGFERHDRYSQLDDAFHLVVYDRHYNRNAVELWHRHRRTLSTISRDMAIGRSRYAARQAEHRELIACLKRQDADGAARAIETHVRGSGRHIIDLLRSGGGRNDTALSAGADPARMRGLDKP</sequence>
<comment type="caution">
    <text evidence="6">The sequence shown here is derived from an EMBL/GenBank/DDBJ whole genome shotgun (WGS) entry which is preliminary data.</text>
</comment>
<dbReference type="CDD" id="cd07377">
    <property type="entry name" value="WHTH_GntR"/>
    <property type="match status" value="1"/>
</dbReference>
<dbReference type="PROSITE" id="PS50949">
    <property type="entry name" value="HTH_GNTR"/>
    <property type="match status" value="1"/>
</dbReference>
<dbReference type="EMBL" id="JACIEK010000010">
    <property type="protein sequence ID" value="MBB3999538.1"/>
    <property type="molecule type" value="Genomic_DNA"/>
</dbReference>
<evidence type="ECO:0000256" key="3">
    <source>
        <dbReference type="ARBA" id="ARBA00023163"/>
    </source>
</evidence>
<dbReference type="SMART" id="SM00345">
    <property type="entry name" value="HTH_GNTR"/>
    <property type="match status" value="1"/>
</dbReference>
<organism evidence="6 7">
    <name type="scientific">Aureimonas pseudogalii</name>
    <dbReference type="NCBI Taxonomy" id="1744844"/>
    <lineage>
        <taxon>Bacteria</taxon>
        <taxon>Pseudomonadati</taxon>
        <taxon>Pseudomonadota</taxon>
        <taxon>Alphaproteobacteria</taxon>
        <taxon>Hyphomicrobiales</taxon>
        <taxon>Aurantimonadaceae</taxon>
        <taxon>Aureimonas</taxon>
    </lineage>
</organism>
<keyword evidence="7" id="KW-1185">Reference proteome</keyword>
<dbReference type="Gene3D" id="1.10.10.10">
    <property type="entry name" value="Winged helix-like DNA-binding domain superfamily/Winged helix DNA-binding domain"/>
    <property type="match status" value="1"/>
</dbReference>
<dbReference type="Pfam" id="PF07729">
    <property type="entry name" value="FCD"/>
    <property type="match status" value="1"/>
</dbReference>
<dbReference type="SMART" id="SM00895">
    <property type="entry name" value="FCD"/>
    <property type="match status" value="1"/>
</dbReference>
<accession>A0A7W6ML71</accession>
<evidence type="ECO:0000313" key="7">
    <source>
        <dbReference type="Proteomes" id="UP000542776"/>
    </source>
</evidence>
<keyword evidence="1" id="KW-0805">Transcription regulation</keyword>
<dbReference type="InterPro" id="IPR011711">
    <property type="entry name" value="GntR_C"/>
</dbReference>